<evidence type="ECO:0000313" key="4">
    <source>
        <dbReference type="Proteomes" id="UP000660675"/>
    </source>
</evidence>
<protein>
    <submittedName>
        <fullName evidence="3">Uncharacterized protein</fullName>
    </submittedName>
</protein>
<feature type="transmembrane region" description="Helical" evidence="2">
    <location>
        <begin position="83"/>
        <end position="104"/>
    </location>
</feature>
<keyword evidence="2" id="KW-0472">Membrane</keyword>
<evidence type="ECO:0000256" key="2">
    <source>
        <dbReference type="SAM" id="Phobius"/>
    </source>
</evidence>
<feature type="compositionally biased region" description="Pro residues" evidence="1">
    <location>
        <begin position="321"/>
        <end position="333"/>
    </location>
</feature>
<organism evidence="3 4">
    <name type="scientific">Streptomyces gelaticus</name>
    <dbReference type="NCBI Taxonomy" id="285446"/>
    <lineage>
        <taxon>Bacteria</taxon>
        <taxon>Bacillati</taxon>
        <taxon>Actinomycetota</taxon>
        <taxon>Actinomycetes</taxon>
        <taxon>Kitasatosporales</taxon>
        <taxon>Streptomycetaceae</taxon>
        <taxon>Streptomyces</taxon>
    </lineage>
</organism>
<reference evidence="4" key="1">
    <citation type="journal article" date="2019" name="Int. J. Syst. Evol. Microbiol.">
        <title>The Global Catalogue of Microorganisms (GCM) 10K type strain sequencing project: providing services to taxonomists for standard genome sequencing and annotation.</title>
        <authorList>
            <consortium name="The Broad Institute Genomics Platform"/>
            <consortium name="The Broad Institute Genome Sequencing Center for Infectious Disease"/>
            <person name="Wu L."/>
            <person name="Ma J."/>
        </authorList>
    </citation>
    <scope>NUCLEOTIDE SEQUENCE [LARGE SCALE GENOMIC DNA]</scope>
    <source>
        <strain evidence="4">JCM 4376</strain>
    </source>
</reference>
<feature type="transmembrane region" description="Helical" evidence="2">
    <location>
        <begin position="274"/>
        <end position="294"/>
    </location>
</feature>
<feature type="transmembrane region" description="Helical" evidence="2">
    <location>
        <begin position="56"/>
        <end position="76"/>
    </location>
</feature>
<name>A0ABQ2VXZ4_9ACTN</name>
<feature type="region of interest" description="Disordered" evidence="1">
    <location>
        <begin position="301"/>
        <end position="333"/>
    </location>
</feature>
<evidence type="ECO:0000256" key="1">
    <source>
        <dbReference type="SAM" id="MobiDB-lite"/>
    </source>
</evidence>
<sequence length="333" mass="35068">MILTRGARVTGAVLCAVLALIVAGWLVRDIRAADDFGPLWRYWAGYYDARLPVLPTTSAYDVVLFVVYLCAAVAALRSSAAAAVLVATGAVTIVLRLPGLWNIGESRMNARFTDDLRTRALLCAFVALAAGIALIITAGAGRRAARDFSERLPARPGQGAGVIAFLFLGAAGAVVIAWEIRQAVRIPDIYPDWIVGGERVMQGLIDPPPGWFSAVLVLLCLFAGVSGLPRAVHARPFGLIAAALLLVGGVLGVVRTVHYELLDHFGDLHVEDQLTVLTGFFEVIAGAVVLLALARPGPEAPPAPPHQGYGQGYGIPQPGVFGPPPPSQPPPGW</sequence>
<accession>A0ABQ2VXZ4</accession>
<feature type="transmembrane region" description="Helical" evidence="2">
    <location>
        <begin position="159"/>
        <end position="178"/>
    </location>
</feature>
<dbReference type="Proteomes" id="UP000660675">
    <property type="component" value="Unassembled WGS sequence"/>
</dbReference>
<feature type="transmembrane region" description="Helical" evidence="2">
    <location>
        <begin position="116"/>
        <end position="138"/>
    </location>
</feature>
<keyword evidence="2" id="KW-1133">Transmembrane helix</keyword>
<comment type="caution">
    <text evidence="3">The sequence shown here is derived from an EMBL/GenBank/DDBJ whole genome shotgun (WGS) entry which is preliminary data.</text>
</comment>
<evidence type="ECO:0000313" key="3">
    <source>
        <dbReference type="EMBL" id="GGV79561.1"/>
    </source>
</evidence>
<feature type="transmembrane region" description="Helical" evidence="2">
    <location>
        <begin position="210"/>
        <end position="229"/>
    </location>
</feature>
<proteinExistence type="predicted"/>
<gene>
    <name evidence="3" type="ORF">GCM10015535_16390</name>
</gene>
<keyword evidence="2" id="KW-0812">Transmembrane</keyword>
<dbReference type="EMBL" id="BMTF01000004">
    <property type="protein sequence ID" value="GGV79561.1"/>
    <property type="molecule type" value="Genomic_DNA"/>
</dbReference>
<keyword evidence="4" id="KW-1185">Reference proteome</keyword>
<feature type="transmembrane region" description="Helical" evidence="2">
    <location>
        <begin position="236"/>
        <end position="254"/>
    </location>
</feature>